<dbReference type="EMBL" id="MN642089">
    <property type="protein sequence ID" value="QGH72119.1"/>
    <property type="molecule type" value="Genomic_DNA"/>
</dbReference>
<evidence type="ECO:0000313" key="1">
    <source>
        <dbReference type="EMBL" id="QGH72119.1"/>
    </source>
</evidence>
<name>A0A6B7ZFI1_9CAUD</name>
<sequence>MHIPETELTRLRKIIINTLTEKFHVNQVTVEQVDTSKLYEGHIWESEVYAFEFIINGTDRYITFCTLRYGRTMFTRAKQGICPSLAKLIRPHDFGLMATGDYLNRNDVIGKFIECQINLKAHQHLQSYFAGHAAITNKEYDVAIGYDITRRHKTTMTFDCIFEILVKEKNTIDFTKYSGMMINGSLTMLNDVNGKSVNIRDIFI</sequence>
<proteinExistence type="predicted"/>
<gene>
    <name evidence="1" type="ORF">N1M2_259</name>
</gene>
<protein>
    <submittedName>
        <fullName evidence="1">Uncharacterized protein</fullName>
    </submittedName>
</protein>
<evidence type="ECO:0000313" key="2">
    <source>
        <dbReference type="Proteomes" id="UP000464669"/>
    </source>
</evidence>
<keyword evidence="2" id="KW-1185">Reference proteome</keyword>
<accession>A0A6B7ZFI1</accession>
<dbReference type="Proteomes" id="UP000464669">
    <property type="component" value="Segment"/>
</dbReference>
<organism evidence="1 2">
    <name type="scientific">Klebsiella phage N1M2</name>
    <dbReference type="NCBI Taxonomy" id="2664939"/>
    <lineage>
        <taxon>Viruses</taxon>
        <taxon>Duplodnaviria</taxon>
        <taxon>Heunggongvirae</taxon>
        <taxon>Uroviricota</taxon>
        <taxon>Caudoviricetes</taxon>
        <taxon>Chimalliviridae</taxon>
        <taxon>Nimduovirus</taxon>
        <taxon>Nimduovirus N1M2</taxon>
    </lineage>
</organism>
<reference evidence="1 2" key="1">
    <citation type="submission" date="2019-11" db="EMBL/GenBank/DDBJ databases">
        <authorList>
            <person name="Lewis R."/>
            <person name="Clooney A.G."/>
            <person name="Stockdale S.R."/>
            <person name="Buttimer C."/>
            <person name="Draper L.A."/>
            <person name="Ross R.P."/>
            <person name="Hill C."/>
        </authorList>
    </citation>
    <scope>NUCLEOTIDE SEQUENCE [LARGE SCALE GENOMIC DNA]</scope>
</reference>